<dbReference type="Proteomes" id="UP001157006">
    <property type="component" value="Chromosome 4"/>
</dbReference>
<dbReference type="GO" id="GO:0005516">
    <property type="term" value="F:calmodulin binding"/>
    <property type="evidence" value="ECO:0007669"/>
    <property type="project" value="UniProtKB-KW"/>
</dbReference>
<dbReference type="SMART" id="SM00015">
    <property type="entry name" value="IQ"/>
    <property type="match status" value="2"/>
</dbReference>
<dbReference type="EMBL" id="OX451739">
    <property type="protein sequence ID" value="CAI8608075.1"/>
    <property type="molecule type" value="Genomic_DNA"/>
</dbReference>
<organism evidence="6 7">
    <name type="scientific">Vicia faba</name>
    <name type="common">Broad bean</name>
    <name type="synonym">Faba vulgaris</name>
    <dbReference type="NCBI Taxonomy" id="3906"/>
    <lineage>
        <taxon>Eukaryota</taxon>
        <taxon>Viridiplantae</taxon>
        <taxon>Streptophyta</taxon>
        <taxon>Embryophyta</taxon>
        <taxon>Tracheophyta</taxon>
        <taxon>Spermatophyta</taxon>
        <taxon>Magnoliopsida</taxon>
        <taxon>eudicotyledons</taxon>
        <taxon>Gunneridae</taxon>
        <taxon>Pentapetalae</taxon>
        <taxon>rosids</taxon>
        <taxon>fabids</taxon>
        <taxon>Fabales</taxon>
        <taxon>Fabaceae</taxon>
        <taxon>Papilionoideae</taxon>
        <taxon>50 kb inversion clade</taxon>
        <taxon>NPAAA clade</taxon>
        <taxon>Hologalegina</taxon>
        <taxon>IRL clade</taxon>
        <taxon>Fabeae</taxon>
        <taxon>Vicia</taxon>
    </lineage>
</organism>
<evidence type="ECO:0000313" key="6">
    <source>
        <dbReference type="EMBL" id="CAI8608075.1"/>
    </source>
</evidence>
<feature type="compositionally biased region" description="Polar residues" evidence="4">
    <location>
        <begin position="50"/>
        <end position="59"/>
    </location>
</feature>
<comment type="subunit">
    <text evidence="3">Binds to multiple calmodulin (CaM) in the presence of Ca(2+) and CaM-like proteins.</text>
</comment>
<feature type="compositionally biased region" description="Basic and acidic residues" evidence="4">
    <location>
        <begin position="15"/>
        <end position="26"/>
    </location>
</feature>
<proteinExistence type="inferred from homology"/>
<evidence type="ECO:0000256" key="1">
    <source>
        <dbReference type="ARBA" id="ARBA00022860"/>
    </source>
</evidence>
<dbReference type="PANTHER" id="PTHR32295">
    <property type="entry name" value="IQ-DOMAIN 5-RELATED"/>
    <property type="match status" value="1"/>
</dbReference>
<evidence type="ECO:0000256" key="2">
    <source>
        <dbReference type="ARBA" id="ARBA00024341"/>
    </source>
</evidence>
<comment type="similarity">
    <text evidence="2">Belongs to the IQD family.</text>
</comment>
<dbReference type="AlphaFoldDB" id="A0AAV1ABN5"/>
<dbReference type="InterPro" id="IPR000048">
    <property type="entry name" value="IQ_motif_EF-hand-BS"/>
</dbReference>
<name>A0AAV1ABN5_VICFA</name>
<gene>
    <name evidence="6" type="ORF">VFH_IV067280</name>
</gene>
<evidence type="ECO:0000313" key="7">
    <source>
        <dbReference type="Proteomes" id="UP001157006"/>
    </source>
</evidence>
<dbReference type="PROSITE" id="PS50096">
    <property type="entry name" value="IQ"/>
    <property type="match status" value="2"/>
</dbReference>
<dbReference type="PANTHER" id="PTHR32295:SF287">
    <property type="entry name" value="PROTEIN IQ-DOMAIN 26"/>
    <property type="match status" value="1"/>
</dbReference>
<reference evidence="6 7" key="1">
    <citation type="submission" date="2023-01" db="EMBL/GenBank/DDBJ databases">
        <authorList>
            <person name="Kreplak J."/>
        </authorList>
    </citation>
    <scope>NUCLEOTIDE SEQUENCE [LARGE SCALE GENOMIC DNA]</scope>
</reference>
<dbReference type="InterPro" id="IPR025064">
    <property type="entry name" value="DUF4005"/>
</dbReference>
<evidence type="ECO:0000256" key="3">
    <source>
        <dbReference type="ARBA" id="ARBA00024378"/>
    </source>
</evidence>
<dbReference type="Pfam" id="PF00612">
    <property type="entry name" value="IQ"/>
    <property type="match status" value="2"/>
</dbReference>
<accession>A0AAV1ABN5</accession>
<dbReference type="CDD" id="cd23767">
    <property type="entry name" value="IQCD"/>
    <property type="match status" value="1"/>
</dbReference>
<keyword evidence="7" id="KW-1185">Reference proteome</keyword>
<dbReference type="Gene3D" id="1.20.5.190">
    <property type="match status" value="1"/>
</dbReference>
<dbReference type="Pfam" id="PF13178">
    <property type="entry name" value="DUF4005"/>
    <property type="match status" value="1"/>
</dbReference>
<feature type="domain" description="DUF4005" evidence="5">
    <location>
        <begin position="315"/>
        <end position="403"/>
    </location>
</feature>
<feature type="region of interest" description="Disordered" evidence="4">
    <location>
        <begin position="15"/>
        <end position="59"/>
    </location>
</feature>
<evidence type="ECO:0000256" key="4">
    <source>
        <dbReference type="SAM" id="MobiDB-lite"/>
    </source>
</evidence>
<evidence type="ECO:0000259" key="5">
    <source>
        <dbReference type="Pfam" id="PF13178"/>
    </source>
</evidence>
<protein>
    <recommendedName>
        <fullName evidence="5">DUF4005 domain-containing protein</fullName>
    </recommendedName>
</protein>
<sequence>MGKASRWLKNLLGMKKEKEKENEHVDVNLGSLTPNNSKKEKKRWSFGKQGKSSDSNIAPTSASDYDSAWLRSYMVDTENQQNKHAIAVAAATAAAADAAVAAAQAAVAVVRLTSQGRGTLFSGSREKWGAVKIQTFFRGYLARKALRALKGLVKIQALVRGYLVRKRADATLHSMQALIRAQNSVRLQRARRSMSKENRFLSENLARKSLERYDETRSEFHSKRVPTSYETPLNGFDESPKIVEIDTYKTKSKSRRFTSTMSEYGEELPPCHATISSPLPTRISVPDHRNHQQQQDFDWYFNNLEECRYPTTHNTPRFNHSSSKLPPNTPSKSVCGGESTCYRPYDYSNFPNYMANTQSFKAKLRSHSAPKQRPEVKKRLSLNEMMAARISLSSVRMQKPQSFNLQTQQEEESWNF</sequence>
<keyword evidence="1" id="KW-0112">Calmodulin-binding</keyword>